<keyword evidence="2" id="KW-0732">Signal</keyword>
<evidence type="ECO:0000256" key="1">
    <source>
        <dbReference type="SAM" id="MobiDB-lite"/>
    </source>
</evidence>
<keyword evidence="4" id="KW-1185">Reference proteome</keyword>
<sequence>MRGSWLFMFFVIQTGNLFTALDGSLHGWIESEEPTCEELRTFWNTLSRSVKMSEFTNEIPIMPWEVFSFINTHNQKSGRKKFLRTANSMQNVFPLDDTFPKPRLTHPGPVSGQDPFQAQKSPPNQDITGIFDSNFHGPSQKLLGWEMTNSIFSPTTAQSGAKKKGGGGDIMHSPSWGMPEEVGTFGRFVDFDEDVPVLTRKQGLTQSSGGWSEPLLSPPSYELYAIGESCLQIVNKYCMADEQCTCAGRDVLRCHHGKCISYHMNNGEENQYGYWHDGPLPHSSLGLLKRLRKRNDKSIFM</sequence>
<evidence type="ECO:0000313" key="4">
    <source>
        <dbReference type="Proteomes" id="UP001497382"/>
    </source>
</evidence>
<organism evidence="3 4">
    <name type="scientific">Larinioides sclopetarius</name>
    <dbReference type="NCBI Taxonomy" id="280406"/>
    <lineage>
        <taxon>Eukaryota</taxon>
        <taxon>Metazoa</taxon>
        <taxon>Ecdysozoa</taxon>
        <taxon>Arthropoda</taxon>
        <taxon>Chelicerata</taxon>
        <taxon>Arachnida</taxon>
        <taxon>Araneae</taxon>
        <taxon>Araneomorphae</taxon>
        <taxon>Entelegynae</taxon>
        <taxon>Araneoidea</taxon>
        <taxon>Araneidae</taxon>
        <taxon>Larinioides</taxon>
    </lineage>
</organism>
<feature type="region of interest" description="Disordered" evidence="1">
    <location>
        <begin position="155"/>
        <end position="174"/>
    </location>
</feature>
<gene>
    <name evidence="3" type="ORF">LARSCL_LOCUS17162</name>
</gene>
<dbReference type="AlphaFoldDB" id="A0AAV2B8N6"/>
<evidence type="ECO:0000313" key="3">
    <source>
        <dbReference type="EMBL" id="CAL1291588.1"/>
    </source>
</evidence>
<comment type="caution">
    <text evidence="3">The sequence shown here is derived from an EMBL/GenBank/DDBJ whole genome shotgun (WGS) entry which is preliminary data.</text>
</comment>
<dbReference type="Proteomes" id="UP001497382">
    <property type="component" value="Unassembled WGS sequence"/>
</dbReference>
<feature type="region of interest" description="Disordered" evidence="1">
    <location>
        <begin position="97"/>
        <end position="125"/>
    </location>
</feature>
<feature type="signal peptide" evidence="2">
    <location>
        <begin position="1"/>
        <end position="20"/>
    </location>
</feature>
<feature type="compositionally biased region" description="Polar residues" evidence="1">
    <location>
        <begin position="114"/>
        <end position="125"/>
    </location>
</feature>
<accession>A0AAV2B8N6</accession>
<protein>
    <submittedName>
        <fullName evidence="3">Uncharacterized protein</fullName>
    </submittedName>
</protein>
<reference evidence="3 4" key="1">
    <citation type="submission" date="2024-04" db="EMBL/GenBank/DDBJ databases">
        <authorList>
            <person name="Rising A."/>
            <person name="Reimegard J."/>
            <person name="Sonavane S."/>
            <person name="Akerstrom W."/>
            <person name="Nylinder S."/>
            <person name="Hedman E."/>
            <person name="Kallberg Y."/>
        </authorList>
    </citation>
    <scope>NUCLEOTIDE SEQUENCE [LARGE SCALE GENOMIC DNA]</scope>
</reference>
<dbReference type="EMBL" id="CAXIEN010000286">
    <property type="protein sequence ID" value="CAL1291588.1"/>
    <property type="molecule type" value="Genomic_DNA"/>
</dbReference>
<name>A0AAV2B8N6_9ARAC</name>
<feature type="chain" id="PRO_5043696304" evidence="2">
    <location>
        <begin position="21"/>
        <end position="301"/>
    </location>
</feature>
<proteinExistence type="predicted"/>
<evidence type="ECO:0000256" key="2">
    <source>
        <dbReference type="SAM" id="SignalP"/>
    </source>
</evidence>